<reference evidence="2" key="1">
    <citation type="journal article" date="2020" name="bioRxiv">
        <title>Comparative genomics of Chlamydomonas.</title>
        <authorList>
            <person name="Craig R.J."/>
            <person name="Hasan A.R."/>
            <person name="Ness R.W."/>
            <person name="Keightley P.D."/>
        </authorList>
    </citation>
    <scope>NUCLEOTIDE SEQUENCE</scope>
    <source>
        <strain evidence="2">CCAP 11/70</strain>
    </source>
</reference>
<feature type="compositionally biased region" description="Polar residues" evidence="1">
    <location>
        <begin position="655"/>
        <end position="671"/>
    </location>
</feature>
<keyword evidence="3" id="KW-1185">Reference proteome</keyword>
<dbReference type="OrthoDB" id="550482at2759"/>
<sequence>MNVEKRIAEIGERLSQRAKADLVEVLEGLSPVGGAESTFASRLEPTINDICSQLSDAFKQAVRSRLLPEAVKLSRAPGISAPTWPGSLAPSLGSGTGNVNLFMQQHHENDILGLGFAPGTAQPLRPDQGPPQGAASAAASTLLLGASAAASSASLAGSTPSGPLSGGGAALHPQESRFSFATFGVAPGSAASAEARRGTDGALGLGLGQPSPAPRGASYGGQASSGSGAMHTAESAPVDPLLFLGLDVGGGAGGLSRGVAHLSLGGAAAISPARAPSPGFASSLQLSSLRPGSSLDPGLAAPPVSLPGTEPLPMPRLGSASVPGAAPGGGYPAPTQQAKLAAVMAASQQQQQQASAAGTPMPVFNGAPGPNSGGAAGLQQAQAQLQALQRQQAAQAQSLQQRAGSYGGEAPYSNGNGSAALYAQQLQQQQQFMLLQQQYGAYGAAAQSVLNASRPGSFAPAPDGPRHSLDGALAGSYGLGPADLLQQAQQSYELQGLMFGSGTTGTGPGTGAGSSIGSASELQLQPQSGFGGDVGLGGGLLGPGNEYGMYGSGRAEAAPLPPMAGGGAARLSRGGPSPQGGPPPPPPPSSSVCGPRSSRSGAASASAASVGSAAADSRSSSFSAGQPNLMHLAGRPAGAPGAAAPGAAAGPAPGQVQSPAASDASGPTSGPLSMAAKLQQVASKPAPGQLLGPGVARLGTKPAGPLAGPATPGSTAAAAAAIAAKVPGDMPGRFRCLPPSVQARIHALTRDNHVVLLKDFDEKVLSKMTLLVDKFGASECLAMLDRIEEVLKGKAGRLANGPGYLDVSVSTRLDELKQRATGQVTPPEDYARSTLHSRIYAELRDLIGRHGFLQWHHFDQGIVNMLKKMPNATALERLNELAYHSFKNVDNPKSCIVSIFTTKPKYSSGAA</sequence>
<comment type="caution">
    <text evidence="2">The sequence shown here is derived from an EMBL/GenBank/DDBJ whole genome shotgun (WGS) entry which is preliminary data.</text>
</comment>
<feature type="compositionally biased region" description="Pro residues" evidence="1">
    <location>
        <begin position="579"/>
        <end position="589"/>
    </location>
</feature>
<gene>
    <name evidence="2" type="ORF">HYH03_012366</name>
</gene>
<protein>
    <submittedName>
        <fullName evidence="2">Uncharacterized protein</fullName>
    </submittedName>
</protein>
<feature type="region of interest" description="Disordered" evidence="1">
    <location>
        <begin position="201"/>
        <end position="232"/>
    </location>
</feature>
<dbReference type="Proteomes" id="UP000612055">
    <property type="component" value="Unassembled WGS sequence"/>
</dbReference>
<feature type="compositionally biased region" description="Low complexity" evidence="1">
    <location>
        <begin position="590"/>
        <end position="605"/>
    </location>
</feature>
<name>A0A835XYC7_9CHLO</name>
<evidence type="ECO:0000313" key="3">
    <source>
        <dbReference type="Proteomes" id="UP000612055"/>
    </source>
</evidence>
<organism evidence="2 3">
    <name type="scientific">Edaphochlamys debaryana</name>
    <dbReference type="NCBI Taxonomy" id="47281"/>
    <lineage>
        <taxon>Eukaryota</taxon>
        <taxon>Viridiplantae</taxon>
        <taxon>Chlorophyta</taxon>
        <taxon>core chlorophytes</taxon>
        <taxon>Chlorophyceae</taxon>
        <taxon>CS clade</taxon>
        <taxon>Chlamydomonadales</taxon>
        <taxon>Chlamydomonadales incertae sedis</taxon>
        <taxon>Edaphochlamys</taxon>
    </lineage>
</organism>
<evidence type="ECO:0000256" key="1">
    <source>
        <dbReference type="SAM" id="MobiDB-lite"/>
    </source>
</evidence>
<dbReference type="AlphaFoldDB" id="A0A835XYC7"/>
<feature type="compositionally biased region" description="Gly residues" evidence="1">
    <location>
        <begin position="502"/>
        <end position="514"/>
    </location>
</feature>
<dbReference type="EMBL" id="JAEHOE010000076">
    <property type="protein sequence ID" value="KAG2489140.1"/>
    <property type="molecule type" value="Genomic_DNA"/>
</dbReference>
<proteinExistence type="predicted"/>
<feature type="compositionally biased region" description="Low complexity" evidence="1">
    <location>
        <begin position="633"/>
        <end position="654"/>
    </location>
</feature>
<feature type="region of interest" description="Disordered" evidence="1">
    <location>
        <begin position="617"/>
        <end position="673"/>
    </location>
</feature>
<evidence type="ECO:0000313" key="2">
    <source>
        <dbReference type="EMBL" id="KAG2489140.1"/>
    </source>
</evidence>
<accession>A0A835XYC7</accession>
<feature type="region of interest" description="Disordered" evidence="1">
    <location>
        <begin position="351"/>
        <end position="381"/>
    </location>
</feature>
<feature type="region of interest" description="Disordered" evidence="1">
    <location>
        <begin position="293"/>
        <end position="333"/>
    </location>
</feature>
<feature type="region of interest" description="Disordered" evidence="1">
    <location>
        <begin position="558"/>
        <end position="605"/>
    </location>
</feature>
<feature type="compositionally biased region" description="Low complexity" evidence="1">
    <location>
        <begin position="216"/>
        <end position="229"/>
    </location>
</feature>
<feature type="region of interest" description="Disordered" evidence="1">
    <location>
        <begin position="113"/>
        <end position="137"/>
    </location>
</feature>
<feature type="region of interest" description="Disordered" evidence="1">
    <location>
        <begin position="499"/>
        <end position="518"/>
    </location>
</feature>